<dbReference type="AlphaFoldDB" id="V4PWR5"/>
<dbReference type="PATRIC" id="fig|1121022.4.peg.1369"/>
<gene>
    <name evidence="7" type="ORF">ABENE_06860</name>
</gene>
<keyword evidence="5" id="KW-0479">Metal-binding</keyword>
<dbReference type="Pfam" id="PF03006">
    <property type="entry name" value="HlyIII"/>
    <property type="match status" value="1"/>
</dbReference>
<dbReference type="PANTHER" id="PTHR20855">
    <property type="entry name" value="ADIPOR/PROGESTIN RECEPTOR-RELATED"/>
    <property type="match status" value="1"/>
</dbReference>
<name>V4PWR5_9CAUL</name>
<evidence type="ECO:0000256" key="5">
    <source>
        <dbReference type="PIRSR" id="PIRSR604254-1"/>
    </source>
</evidence>
<evidence type="ECO:0000313" key="8">
    <source>
        <dbReference type="Proteomes" id="UP000017837"/>
    </source>
</evidence>
<evidence type="ECO:0000256" key="4">
    <source>
        <dbReference type="ARBA" id="ARBA00023136"/>
    </source>
</evidence>
<dbReference type="eggNOG" id="COG1272">
    <property type="taxonomic scope" value="Bacteria"/>
</dbReference>
<keyword evidence="8" id="KW-1185">Reference proteome</keyword>
<dbReference type="Proteomes" id="UP000017837">
    <property type="component" value="Unassembled WGS sequence"/>
</dbReference>
<evidence type="ECO:0000256" key="3">
    <source>
        <dbReference type="ARBA" id="ARBA00022989"/>
    </source>
</evidence>
<dbReference type="RefSeq" id="WP_018082850.1">
    <property type="nucleotide sequence ID" value="NZ_AQWM01000019.1"/>
</dbReference>
<keyword evidence="4 6" id="KW-0472">Membrane</keyword>
<evidence type="ECO:0000256" key="1">
    <source>
        <dbReference type="ARBA" id="ARBA00004141"/>
    </source>
</evidence>
<dbReference type="GO" id="GO:0016020">
    <property type="term" value="C:membrane"/>
    <property type="evidence" value="ECO:0007669"/>
    <property type="project" value="UniProtKB-SubCell"/>
</dbReference>
<dbReference type="OrthoDB" id="9813689at2"/>
<feature type="transmembrane region" description="Helical" evidence="6">
    <location>
        <begin position="137"/>
        <end position="157"/>
    </location>
</feature>
<evidence type="ECO:0000256" key="2">
    <source>
        <dbReference type="ARBA" id="ARBA00022692"/>
    </source>
</evidence>
<feature type="transmembrane region" description="Helical" evidence="6">
    <location>
        <begin position="163"/>
        <end position="183"/>
    </location>
</feature>
<dbReference type="InterPro" id="IPR004254">
    <property type="entry name" value="AdipoR/HlyIII-related"/>
</dbReference>
<evidence type="ECO:0000313" key="7">
    <source>
        <dbReference type="EMBL" id="ESQ92816.1"/>
    </source>
</evidence>
<feature type="transmembrane region" description="Helical" evidence="6">
    <location>
        <begin position="20"/>
        <end position="41"/>
    </location>
</feature>
<keyword evidence="3 6" id="KW-1133">Transmembrane helix</keyword>
<dbReference type="GO" id="GO:0046872">
    <property type="term" value="F:metal ion binding"/>
    <property type="evidence" value="ECO:0007669"/>
    <property type="project" value="UniProtKB-KW"/>
</dbReference>
<accession>V4PWR5</accession>
<sequence length="221" mass="23998">MVKNETLHYPTSASRSCDFIVHMIGLVFAAVGAAVGLTTAIMQRADGGKLIAIAVYSLGLIAMFSFSTAYNFAPSKHQPFLRRLDHAGVFVMIAASYTPFTTQALTGNWATGMTVAVWALATFGVLGKLFMPDLGKMYWIGFYLLLGWLVVIAVQPLMRSVPMKALVLLVCGGVAYSVGTIFYANKRLIYRRAIWHAHVLIGAALHYFAILFGIALATSPI</sequence>
<feature type="transmembrane region" description="Helical" evidence="6">
    <location>
        <begin position="109"/>
        <end position="130"/>
    </location>
</feature>
<evidence type="ECO:0000256" key="6">
    <source>
        <dbReference type="SAM" id="Phobius"/>
    </source>
</evidence>
<feature type="binding site" evidence="5">
    <location>
        <position position="196"/>
    </location>
    <ligand>
        <name>Zn(2+)</name>
        <dbReference type="ChEBI" id="CHEBI:29105"/>
    </ligand>
</feature>
<organism evidence="7 8">
    <name type="scientific">Asticcacaulis benevestitus DSM 16100 = ATCC BAA-896</name>
    <dbReference type="NCBI Taxonomy" id="1121022"/>
    <lineage>
        <taxon>Bacteria</taxon>
        <taxon>Pseudomonadati</taxon>
        <taxon>Pseudomonadota</taxon>
        <taxon>Alphaproteobacteria</taxon>
        <taxon>Caulobacterales</taxon>
        <taxon>Caulobacteraceae</taxon>
        <taxon>Asticcacaulis</taxon>
    </lineage>
</organism>
<dbReference type="EMBL" id="AWGB01000010">
    <property type="protein sequence ID" value="ESQ92816.1"/>
    <property type="molecule type" value="Genomic_DNA"/>
</dbReference>
<keyword evidence="2 6" id="KW-0812">Transmembrane</keyword>
<feature type="transmembrane region" description="Helical" evidence="6">
    <location>
        <begin position="53"/>
        <end position="73"/>
    </location>
</feature>
<protein>
    <recommendedName>
        <fullName evidence="9">Hemolysin III</fullName>
    </recommendedName>
</protein>
<dbReference type="STRING" id="1121022.GCA_000376105_03179"/>
<feature type="transmembrane region" description="Helical" evidence="6">
    <location>
        <begin position="195"/>
        <end position="217"/>
    </location>
</feature>
<evidence type="ECO:0008006" key="9">
    <source>
        <dbReference type="Google" id="ProtNLM"/>
    </source>
</evidence>
<dbReference type="PANTHER" id="PTHR20855:SF3">
    <property type="entry name" value="LD03007P"/>
    <property type="match status" value="1"/>
</dbReference>
<comment type="caution">
    <text evidence="7">The sequence shown here is derived from an EMBL/GenBank/DDBJ whole genome shotgun (WGS) entry which is preliminary data.</text>
</comment>
<keyword evidence="5" id="KW-0862">Zinc</keyword>
<proteinExistence type="predicted"/>
<comment type="subcellular location">
    <subcellularLocation>
        <location evidence="1">Membrane</location>
        <topology evidence="1">Multi-pass membrane protein</topology>
    </subcellularLocation>
</comment>
<reference evidence="7 8" key="1">
    <citation type="journal article" date="2014" name="Nature">
        <title>Sequential evolution of bacterial morphology by co-option of a developmental regulator.</title>
        <authorList>
            <person name="Jiang C."/>
            <person name="Brown P.J."/>
            <person name="Ducret A."/>
            <person name="Brun Y.V."/>
        </authorList>
    </citation>
    <scope>NUCLEOTIDE SEQUENCE [LARGE SCALE GENOMIC DNA]</scope>
    <source>
        <strain evidence="7 8">DSM 16100</strain>
    </source>
</reference>